<dbReference type="AlphaFoldDB" id="A0A3B0YIY8"/>
<evidence type="ECO:0000259" key="8">
    <source>
        <dbReference type="PROSITE" id="PS00794"/>
    </source>
</evidence>
<evidence type="ECO:0000256" key="6">
    <source>
        <dbReference type="ARBA" id="ARBA00022840"/>
    </source>
</evidence>
<evidence type="ECO:0000256" key="5">
    <source>
        <dbReference type="ARBA" id="ARBA00022777"/>
    </source>
</evidence>
<evidence type="ECO:0000313" key="9">
    <source>
        <dbReference type="EMBL" id="VAW80928.1"/>
    </source>
</evidence>
<dbReference type="GO" id="GO:0046656">
    <property type="term" value="P:folic acid biosynthetic process"/>
    <property type="evidence" value="ECO:0007669"/>
    <property type="project" value="UniProtKB-KW"/>
</dbReference>
<dbReference type="UniPathway" id="UPA00077">
    <property type="reaction ID" value="UER00155"/>
</dbReference>
<dbReference type="InterPro" id="IPR035907">
    <property type="entry name" value="Hppk_sf"/>
</dbReference>
<sequence>MSEIVAWIGLGSNLDDPVRQVNTAVAELDHLPQSRVLRCSGLYRSAPMGPQDQPDYINAVASVETGLSAEALLTSLQSIEQAHRRVRGEHWGPRTLDLDILLYGDEVINSTHLCVPHCGIAERNFVLAPLAELAPQLSVPGFGSVQSLRDAVNNEGLERVADPDVI</sequence>
<dbReference type="EMBL" id="UOFN01000135">
    <property type="protein sequence ID" value="VAW80928.1"/>
    <property type="molecule type" value="Genomic_DNA"/>
</dbReference>
<dbReference type="Pfam" id="PF01288">
    <property type="entry name" value="HPPK"/>
    <property type="match status" value="1"/>
</dbReference>
<dbReference type="GO" id="GO:0003848">
    <property type="term" value="F:2-amino-4-hydroxy-6-hydroxymethyldihydropteridine diphosphokinase activity"/>
    <property type="evidence" value="ECO:0007669"/>
    <property type="project" value="UniProtKB-EC"/>
</dbReference>
<evidence type="ECO:0000256" key="2">
    <source>
        <dbReference type="ARBA" id="ARBA00013253"/>
    </source>
</evidence>
<feature type="domain" description="7,8-dihydro-6-hydroxymethylpterin-pyrophosphokinase" evidence="8">
    <location>
        <begin position="90"/>
        <end position="101"/>
    </location>
</feature>
<protein>
    <recommendedName>
        <fullName evidence="2">2-amino-4-hydroxy-6-hydroxymethyldihydropteridine diphosphokinase</fullName>
        <ecNumber evidence="2">2.7.6.3</ecNumber>
    </recommendedName>
</protein>
<dbReference type="PROSITE" id="PS00794">
    <property type="entry name" value="HPPK"/>
    <property type="match status" value="1"/>
</dbReference>
<evidence type="ECO:0000256" key="7">
    <source>
        <dbReference type="ARBA" id="ARBA00022909"/>
    </source>
</evidence>
<name>A0A3B0YIY8_9ZZZZ</name>
<proteinExistence type="predicted"/>
<reference evidence="9" key="1">
    <citation type="submission" date="2018-06" db="EMBL/GenBank/DDBJ databases">
        <authorList>
            <person name="Zhirakovskaya E."/>
        </authorList>
    </citation>
    <scope>NUCLEOTIDE SEQUENCE</scope>
</reference>
<keyword evidence="4" id="KW-0547">Nucleotide-binding</keyword>
<accession>A0A3B0YIY8</accession>
<keyword evidence="7" id="KW-0289">Folate biosynthesis</keyword>
<dbReference type="SUPFAM" id="SSF55083">
    <property type="entry name" value="6-hydroxymethyl-7,8-dihydropterin pyrophosphokinase, HPPK"/>
    <property type="match status" value="1"/>
</dbReference>
<dbReference type="GO" id="GO:0005524">
    <property type="term" value="F:ATP binding"/>
    <property type="evidence" value="ECO:0007669"/>
    <property type="project" value="UniProtKB-KW"/>
</dbReference>
<dbReference type="GO" id="GO:0016301">
    <property type="term" value="F:kinase activity"/>
    <property type="evidence" value="ECO:0007669"/>
    <property type="project" value="UniProtKB-KW"/>
</dbReference>
<dbReference type="EC" id="2.7.6.3" evidence="2"/>
<dbReference type="GO" id="GO:0046654">
    <property type="term" value="P:tetrahydrofolate biosynthetic process"/>
    <property type="evidence" value="ECO:0007669"/>
    <property type="project" value="UniProtKB-UniPathway"/>
</dbReference>
<dbReference type="CDD" id="cd00483">
    <property type="entry name" value="HPPK"/>
    <property type="match status" value="1"/>
</dbReference>
<evidence type="ECO:0000256" key="3">
    <source>
        <dbReference type="ARBA" id="ARBA00022679"/>
    </source>
</evidence>
<dbReference type="Gene3D" id="3.30.70.560">
    <property type="entry name" value="7,8-Dihydro-6-hydroxymethylpterin-pyrophosphokinase HPPK"/>
    <property type="match status" value="1"/>
</dbReference>
<dbReference type="NCBIfam" id="TIGR01498">
    <property type="entry name" value="folK"/>
    <property type="match status" value="1"/>
</dbReference>
<dbReference type="PANTHER" id="PTHR43071">
    <property type="entry name" value="2-AMINO-4-HYDROXY-6-HYDROXYMETHYLDIHYDROPTERIDINE PYROPHOSPHOKINASE"/>
    <property type="match status" value="1"/>
</dbReference>
<gene>
    <name evidence="9" type="ORF">MNBD_GAMMA15-2206</name>
</gene>
<organism evidence="9">
    <name type="scientific">hydrothermal vent metagenome</name>
    <dbReference type="NCBI Taxonomy" id="652676"/>
    <lineage>
        <taxon>unclassified sequences</taxon>
        <taxon>metagenomes</taxon>
        <taxon>ecological metagenomes</taxon>
    </lineage>
</organism>
<evidence type="ECO:0000256" key="4">
    <source>
        <dbReference type="ARBA" id="ARBA00022741"/>
    </source>
</evidence>
<dbReference type="PANTHER" id="PTHR43071:SF1">
    <property type="entry name" value="2-AMINO-4-HYDROXY-6-HYDROXYMETHYLDIHYDROPTERIDINE PYROPHOSPHOKINASE"/>
    <property type="match status" value="1"/>
</dbReference>
<comment type="pathway">
    <text evidence="1">Cofactor biosynthesis; tetrahydrofolate biosynthesis; 2-amino-4-hydroxy-6-hydroxymethyl-7,8-dihydropteridine diphosphate from 7,8-dihydroneopterin triphosphate: step 4/4.</text>
</comment>
<keyword evidence="5 9" id="KW-0418">Kinase</keyword>
<keyword evidence="3 9" id="KW-0808">Transferase</keyword>
<evidence type="ECO:0000256" key="1">
    <source>
        <dbReference type="ARBA" id="ARBA00005051"/>
    </source>
</evidence>
<dbReference type="InterPro" id="IPR000550">
    <property type="entry name" value="Hppk"/>
</dbReference>
<keyword evidence="6" id="KW-0067">ATP-binding</keyword>